<sequence>MPPVTVDGHRYVDGGAASTASVDLIGAGDAEIVYVIAPMAGLDDVRGPGAGGLAEAVLLRRPMSAQLRREVAQVRARGTEVVVISPTTAELSALGPNFMHRGRRAAACESAMSSARMTVATALAGVRR</sequence>
<name>L7L8J6_9ACTN</name>
<organism evidence="1 2">
    <name type="scientific">Gordonia hirsuta DSM 44140 = NBRC 16056</name>
    <dbReference type="NCBI Taxonomy" id="1121927"/>
    <lineage>
        <taxon>Bacteria</taxon>
        <taxon>Bacillati</taxon>
        <taxon>Actinomycetota</taxon>
        <taxon>Actinomycetes</taxon>
        <taxon>Mycobacteriales</taxon>
        <taxon>Gordoniaceae</taxon>
        <taxon>Gordonia</taxon>
    </lineage>
</organism>
<protein>
    <recommendedName>
        <fullName evidence="3">PNPLA domain-containing protein</fullName>
    </recommendedName>
</protein>
<accession>L7L8J6</accession>
<dbReference type="STRING" id="1121927.GOHSU_16_00130"/>
<dbReference type="AlphaFoldDB" id="L7L8J6"/>
<dbReference type="eggNOG" id="COG1752">
    <property type="taxonomic scope" value="Bacteria"/>
</dbReference>
<evidence type="ECO:0000313" key="1">
    <source>
        <dbReference type="EMBL" id="GAC57056.1"/>
    </source>
</evidence>
<dbReference type="EMBL" id="BANT01000016">
    <property type="protein sequence ID" value="GAC57056.1"/>
    <property type="molecule type" value="Genomic_DNA"/>
</dbReference>
<proteinExistence type="predicted"/>
<evidence type="ECO:0008006" key="3">
    <source>
        <dbReference type="Google" id="ProtNLM"/>
    </source>
</evidence>
<keyword evidence="2" id="KW-1185">Reference proteome</keyword>
<dbReference type="Proteomes" id="UP000053405">
    <property type="component" value="Unassembled WGS sequence"/>
</dbReference>
<evidence type="ECO:0000313" key="2">
    <source>
        <dbReference type="Proteomes" id="UP000053405"/>
    </source>
</evidence>
<comment type="caution">
    <text evidence="1">The sequence shown here is derived from an EMBL/GenBank/DDBJ whole genome shotgun (WGS) entry which is preliminary data.</text>
</comment>
<reference evidence="1 2" key="1">
    <citation type="submission" date="2012-12" db="EMBL/GenBank/DDBJ databases">
        <title>Whole genome shotgun sequence of Gordonia hirsuta NBRC 16056.</title>
        <authorList>
            <person name="Isaki-Nakamura S."/>
            <person name="Hosoyama A."/>
            <person name="Tsuchikane K."/>
            <person name="Katsumata H."/>
            <person name="Baba S."/>
            <person name="Yamazaki S."/>
            <person name="Fujita N."/>
        </authorList>
    </citation>
    <scope>NUCLEOTIDE SEQUENCE [LARGE SCALE GENOMIC DNA]</scope>
    <source>
        <strain evidence="1 2">NBRC 16056</strain>
    </source>
</reference>
<gene>
    <name evidence="1" type="ORF">GOHSU_16_00130</name>
</gene>